<feature type="compositionally biased region" description="Basic residues" evidence="1">
    <location>
        <begin position="268"/>
        <end position="277"/>
    </location>
</feature>
<dbReference type="EMBL" id="MK867354">
    <property type="protein sequence ID" value="QFG06427.1"/>
    <property type="molecule type" value="Genomic_DNA"/>
</dbReference>
<protein>
    <submittedName>
        <fullName evidence="2">Uncharacterized protein</fullName>
    </submittedName>
</protein>
<feature type="region of interest" description="Disordered" evidence="1">
    <location>
        <begin position="244"/>
        <end position="277"/>
    </location>
</feature>
<dbReference type="Proteomes" id="UP000515683">
    <property type="component" value="Segment"/>
</dbReference>
<name>A0A6M2ZI20_9CAUD</name>
<accession>A0A6M2ZI20</accession>
<evidence type="ECO:0000313" key="2">
    <source>
        <dbReference type="EMBL" id="QFG06427.1"/>
    </source>
</evidence>
<proteinExistence type="predicted"/>
<sequence length="277" mass="30055">MPEIPEIKTTGISIDTIDIKEIPMWRTYNPSESSLPIAPPVTVNIGVPIVDMPGCVEAHEQNTTRERSGILSEDDPKGVKTFCDAGIPSFNPIDYNQDELQFTGPPKAPPTKTEQPKPPTPEVPKQQEVKPPVNTAVVECPTKVQKAQEPVGTLVEGFRKKVIGYELIDKTCVQITEPVPLPKQIVAGLPSGGQVVQVGGVAVIATTSALLAKPLADLLLKAVKPAVKKVMKKIAAIRGKKPPILSSGERRAEQRQMNHAVKALRSVFPRRKKRKKG</sequence>
<gene>
    <name evidence="2" type="ORF">SSCSM1_165</name>
</gene>
<keyword evidence="3" id="KW-1185">Reference proteome</keyword>
<feature type="region of interest" description="Disordered" evidence="1">
    <location>
        <begin position="94"/>
        <end position="130"/>
    </location>
</feature>
<evidence type="ECO:0000313" key="3">
    <source>
        <dbReference type="Proteomes" id="UP000515683"/>
    </source>
</evidence>
<reference evidence="2" key="1">
    <citation type="submission" date="2019-04" db="EMBL/GenBank/DDBJ databases">
        <title>Genomic and proteomic characterization of cyanophage S-SCSM1 provides new insights into understanding the viral gene diversity and phage-host interactions.</title>
        <authorList>
            <person name="Wang Q."/>
            <person name="Xu Y."/>
            <person name="Jiao N."/>
            <person name="Zhang R."/>
        </authorList>
    </citation>
    <scope>NUCLEOTIDE SEQUENCE [LARGE SCALE GENOMIC DNA]</scope>
</reference>
<evidence type="ECO:0000256" key="1">
    <source>
        <dbReference type="SAM" id="MobiDB-lite"/>
    </source>
</evidence>
<organism evidence="2 3">
    <name type="scientific">Synechococcus phage S-SCSM1</name>
    <dbReference type="NCBI Taxonomy" id="2588487"/>
    <lineage>
        <taxon>Viruses</taxon>
        <taxon>Duplodnaviria</taxon>
        <taxon>Heunggongvirae</taxon>
        <taxon>Uroviricota</taxon>
        <taxon>Caudoviricetes</taxon>
        <taxon>Pantevenvirales</taxon>
        <taxon>Kyanoviridae</taxon>
        <taxon>Zhoulongquanvirus</taxon>
        <taxon>Zhoulongquanvirus esscess</taxon>
    </lineage>
</organism>